<sequence>MGLLDTIKSRLPTRSKVPIPFSPAGIEGKTNGEVLAGERAGYGGVPTSEGRAPPALGKLSSRQFEADSTVPKIVRGFEVFFPFVNLCILVGQASFQRRWGVGISARVVVSLLSCLQGLLYSGFVLASFLLADTLRFLRGPERFFKQIRSSIVLDSSQVALNLLLAIVTTASASSAGCKDPSKDPHADKEGYTDALPSFCRNKRASAAFFWLAFFACSATLAFCLVTFARVRRAPTSSAFVPPTGVAAPGGHFPQDADDATWTGRPSYDAVPARGSGSATAPAGYRPGHAFSNDGERLFAGHAPGYGVRDPFEDPEQSDGDGRGNVAYQAIPDPYEAIRQSMERPAQQRY</sequence>
<feature type="transmembrane region" description="Helical" evidence="2">
    <location>
        <begin position="207"/>
        <end position="228"/>
    </location>
</feature>
<feature type="transmembrane region" description="Helical" evidence="2">
    <location>
        <begin position="107"/>
        <end position="130"/>
    </location>
</feature>
<evidence type="ECO:0000313" key="3">
    <source>
        <dbReference type="EMBL" id="POY69984.1"/>
    </source>
</evidence>
<accession>A0A2S5AZN0</accession>
<keyword evidence="2" id="KW-0472">Membrane</keyword>
<gene>
    <name evidence="3" type="ORF">BMF94_7028</name>
</gene>
<evidence type="ECO:0000256" key="1">
    <source>
        <dbReference type="SAM" id="MobiDB-lite"/>
    </source>
</evidence>
<proteinExistence type="predicted"/>
<keyword evidence="4" id="KW-1185">Reference proteome</keyword>
<evidence type="ECO:0000313" key="4">
    <source>
        <dbReference type="Proteomes" id="UP000237144"/>
    </source>
</evidence>
<reference evidence="3 4" key="1">
    <citation type="journal article" date="2018" name="Front. Microbiol.">
        <title>Prospects for Fungal Bioremediation of Acidic Radioactive Waste Sites: Characterization and Genome Sequence of Rhodotorula taiwanensis MD1149.</title>
        <authorList>
            <person name="Tkavc R."/>
            <person name="Matrosova V.Y."/>
            <person name="Grichenko O.E."/>
            <person name="Gostincar C."/>
            <person name="Volpe R.P."/>
            <person name="Klimenkova P."/>
            <person name="Gaidamakova E.K."/>
            <person name="Zhou C.E."/>
            <person name="Stewart B.J."/>
            <person name="Lyman M.G."/>
            <person name="Malfatti S.A."/>
            <person name="Rubinfeld B."/>
            <person name="Courtot M."/>
            <person name="Singh J."/>
            <person name="Dalgard C.L."/>
            <person name="Hamilton T."/>
            <person name="Frey K.G."/>
            <person name="Gunde-Cimerman N."/>
            <person name="Dugan L."/>
            <person name="Daly M.J."/>
        </authorList>
    </citation>
    <scope>NUCLEOTIDE SEQUENCE [LARGE SCALE GENOMIC DNA]</scope>
    <source>
        <strain evidence="3 4">MD1149</strain>
    </source>
</reference>
<dbReference type="EMBL" id="PJQD01000156">
    <property type="protein sequence ID" value="POY69984.1"/>
    <property type="molecule type" value="Genomic_DNA"/>
</dbReference>
<organism evidence="3 4">
    <name type="scientific">Rhodotorula taiwanensis</name>
    <dbReference type="NCBI Taxonomy" id="741276"/>
    <lineage>
        <taxon>Eukaryota</taxon>
        <taxon>Fungi</taxon>
        <taxon>Dikarya</taxon>
        <taxon>Basidiomycota</taxon>
        <taxon>Pucciniomycotina</taxon>
        <taxon>Microbotryomycetes</taxon>
        <taxon>Sporidiobolales</taxon>
        <taxon>Sporidiobolaceae</taxon>
        <taxon>Rhodotorula</taxon>
    </lineage>
</organism>
<comment type="caution">
    <text evidence="3">The sequence shown here is derived from an EMBL/GenBank/DDBJ whole genome shotgun (WGS) entry which is preliminary data.</text>
</comment>
<evidence type="ECO:0008006" key="5">
    <source>
        <dbReference type="Google" id="ProtNLM"/>
    </source>
</evidence>
<dbReference type="Proteomes" id="UP000237144">
    <property type="component" value="Unassembled WGS sequence"/>
</dbReference>
<dbReference type="OrthoDB" id="2218151at2759"/>
<evidence type="ECO:0000256" key="2">
    <source>
        <dbReference type="SAM" id="Phobius"/>
    </source>
</evidence>
<dbReference type="AlphaFoldDB" id="A0A2S5AZN0"/>
<keyword evidence="2" id="KW-0812">Transmembrane</keyword>
<protein>
    <recommendedName>
        <fullName evidence="5">MARVEL domain-containing protein</fullName>
    </recommendedName>
</protein>
<feature type="region of interest" description="Disordered" evidence="1">
    <location>
        <begin position="302"/>
        <end position="349"/>
    </location>
</feature>
<name>A0A2S5AZN0_9BASI</name>
<keyword evidence="2" id="KW-1133">Transmembrane helix</keyword>
<dbReference type="STRING" id="741276.A0A2S5AZN0"/>